<gene>
    <name evidence="2" type="ORF">Llan_1970</name>
</gene>
<evidence type="ECO:0000256" key="1">
    <source>
        <dbReference type="SAM" id="Phobius"/>
    </source>
</evidence>
<dbReference type="Proteomes" id="UP000054869">
    <property type="component" value="Unassembled WGS sequence"/>
</dbReference>
<protein>
    <submittedName>
        <fullName evidence="2">Uncharacterized protein</fullName>
    </submittedName>
</protein>
<dbReference type="OrthoDB" id="5651547at2"/>
<name>A0A0W0VJB9_9GAMM</name>
<dbReference type="PATRIC" id="fig|45067.4.peg.2062"/>
<dbReference type="STRING" id="45067.Llan_1970"/>
<dbReference type="EMBL" id="LNYI01000045">
    <property type="protein sequence ID" value="KTD20209.1"/>
    <property type="molecule type" value="Genomic_DNA"/>
</dbReference>
<evidence type="ECO:0000313" key="2">
    <source>
        <dbReference type="EMBL" id="KTD20209.1"/>
    </source>
</evidence>
<proteinExistence type="predicted"/>
<sequence>MRPVNNVIYNQANISSWNDDLPGLHEQIGSARQSIAEQREHLIPLDNKLQSLNIQISSLQSQIAIAQSAQATHYHYYHRNHYHSHNHHHHDPGILHTISDTLATVNIISLNTQLNSLISERYSLERQREPYLRNVSQLEEKISIAQARIQWIEKHVKEGRQFLQTLADDPSHLLTQLKNKLVNCFTDFEQNHPAGLSPQVRFCLLNLQHRLQDLFTPIATYGMVDPQYQLPTISQSFFDRICYLRLCAFILDIYQRVNEEGKDEQFIDLLIDLVNSTHIDKNKDLPDHLQTGKAAYIHYLDVKTTSQYLCDLTEQQLEEYEAQIFNLAVTNLKRSMHRANTVEVHIENALHLMELEIATKLDQHKLVDYHFYTQVLYDFDKIVKRTAYPNLINHLGTLADHASGTPSLGRKFVGTLLVIAGLLIIGASIAGLAATFGSSSFFSAYGVAFGLSLLQFEISFGALFTFSAIAGSSLTFFGSNTFKSGMRQSLSLELTQIQEDCRSLENSSYFLPEPSAPPMY</sequence>
<keyword evidence="1" id="KW-0472">Membrane</keyword>
<keyword evidence="1" id="KW-0812">Transmembrane</keyword>
<keyword evidence="3" id="KW-1185">Reference proteome</keyword>
<evidence type="ECO:0000313" key="3">
    <source>
        <dbReference type="Proteomes" id="UP000054869"/>
    </source>
</evidence>
<dbReference type="eggNOG" id="ENOG5030T9W">
    <property type="taxonomic scope" value="Bacteria"/>
</dbReference>
<feature type="transmembrane region" description="Helical" evidence="1">
    <location>
        <begin position="416"/>
        <end position="438"/>
    </location>
</feature>
<organism evidence="2 3">
    <name type="scientific">Legionella lansingensis</name>
    <dbReference type="NCBI Taxonomy" id="45067"/>
    <lineage>
        <taxon>Bacteria</taxon>
        <taxon>Pseudomonadati</taxon>
        <taxon>Pseudomonadota</taxon>
        <taxon>Gammaproteobacteria</taxon>
        <taxon>Legionellales</taxon>
        <taxon>Legionellaceae</taxon>
        <taxon>Legionella</taxon>
    </lineage>
</organism>
<accession>A0A0W0VJB9</accession>
<keyword evidence="1" id="KW-1133">Transmembrane helix</keyword>
<dbReference type="RefSeq" id="WP_028373992.1">
    <property type="nucleotide sequence ID" value="NZ_CAAAJD010000037.1"/>
</dbReference>
<reference evidence="2 3" key="1">
    <citation type="submission" date="2015-11" db="EMBL/GenBank/DDBJ databases">
        <title>Genomic analysis of 38 Legionella species identifies large and diverse effector repertoires.</title>
        <authorList>
            <person name="Burstein D."/>
            <person name="Amaro F."/>
            <person name="Zusman T."/>
            <person name="Lifshitz Z."/>
            <person name="Cohen O."/>
            <person name="Gilbert J.A."/>
            <person name="Pupko T."/>
            <person name="Shuman H.A."/>
            <person name="Segal G."/>
        </authorList>
    </citation>
    <scope>NUCLEOTIDE SEQUENCE [LARGE SCALE GENOMIC DNA]</scope>
    <source>
        <strain evidence="2 3">ATCC 49751</strain>
    </source>
</reference>
<dbReference type="AlphaFoldDB" id="A0A0W0VJB9"/>
<comment type="caution">
    <text evidence="2">The sequence shown here is derived from an EMBL/GenBank/DDBJ whole genome shotgun (WGS) entry which is preliminary data.</text>
</comment>
<feature type="transmembrane region" description="Helical" evidence="1">
    <location>
        <begin position="458"/>
        <end position="477"/>
    </location>
</feature>